<comment type="caution">
    <text evidence="4">The sequence shown here is derived from an EMBL/GenBank/DDBJ whole genome shotgun (WGS) entry which is preliminary data.</text>
</comment>
<dbReference type="EMBL" id="MRVZ01000085">
    <property type="protein sequence ID" value="PAU18167.1"/>
    <property type="molecule type" value="Genomic_DNA"/>
</dbReference>
<protein>
    <submittedName>
        <fullName evidence="4">Baseplate J protein</fullName>
    </submittedName>
</protein>
<dbReference type="Pfam" id="PF26078">
    <property type="entry name" value="Baseplate_J_M"/>
    <property type="match status" value="1"/>
</dbReference>
<dbReference type="InterPro" id="IPR058531">
    <property type="entry name" value="Baseplate_J_M"/>
</dbReference>
<dbReference type="Pfam" id="PF26079">
    <property type="entry name" value="Baseplate_J_C"/>
    <property type="match status" value="1"/>
</dbReference>
<evidence type="ECO:0000313" key="4">
    <source>
        <dbReference type="EMBL" id="PAU18167.1"/>
    </source>
</evidence>
<evidence type="ECO:0000259" key="1">
    <source>
        <dbReference type="Pfam" id="PF04865"/>
    </source>
</evidence>
<dbReference type="InterPro" id="IPR014507">
    <property type="entry name" value="Baseplate_assembly_J_pred"/>
</dbReference>
<gene>
    <name evidence="4" type="ORF">BTQ06_21940</name>
</gene>
<feature type="domain" description="Baseplate protein J-like barrel" evidence="1">
    <location>
        <begin position="109"/>
        <end position="184"/>
    </location>
</feature>
<dbReference type="InterPro" id="IPR006949">
    <property type="entry name" value="Barrel_Baseplate_J-like"/>
</dbReference>
<evidence type="ECO:0000313" key="5">
    <source>
        <dbReference type="Proteomes" id="UP000218543"/>
    </source>
</evidence>
<reference evidence="4 5" key="1">
    <citation type="submission" date="2016-12" db="EMBL/GenBank/DDBJ databases">
        <title>Real-Time Genomic Investigation Underlying the Public Health Response to a Shiga Toxin-Producing Escherichia Coli O26:H11 Outbreak in a Nursery.</title>
        <authorList>
            <person name="Ferdous M."/>
            <person name="Moran-Gilad J."/>
            <person name="Rossen J.W."/>
            <person name="Gdalevich M."/>
        </authorList>
    </citation>
    <scope>NUCLEOTIDE SEQUENCE [LARGE SCALE GENOMIC DNA]</scope>
    <source>
        <strain evidence="4 5">STEC 514-2</strain>
    </source>
</reference>
<evidence type="ECO:0000259" key="2">
    <source>
        <dbReference type="Pfam" id="PF26078"/>
    </source>
</evidence>
<name>A0A2A2C2C4_ECOLX</name>
<dbReference type="PANTHER" id="PTHR35862:SF1">
    <property type="entry name" value="FELS-2 PROPHAGE PROTEIN"/>
    <property type="match status" value="1"/>
</dbReference>
<feature type="domain" description="Baseplate J-like central" evidence="2">
    <location>
        <begin position="206"/>
        <end position="277"/>
    </location>
</feature>
<dbReference type="AlphaFoldDB" id="A0A2A2C2C4"/>
<feature type="domain" description="Baseplate J-like C-terminal" evidence="3">
    <location>
        <begin position="303"/>
        <end position="365"/>
    </location>
</feature>
<dbReference type="RefSeq" id="WP_086186112.1">
    <property type="nucleotide sequence ID" value="NZ_BFXW01000192.1"/>
</dbReference>
<dbReference type="PIRSF" id="PIRSF020481">
    <property type="entry name" value="BAP"/>
    <property type="match status" value="1"/>
</dbReference>
<dbReference type="Proteomes" id="UP000218543">
    <property type="component" value="Unassembled WGS sequence"/>
</dbReference>
<proteinExistence type="predicted"/>
<dbReference type="PANTHER" id="PTHR35862">
    <property type="entry name" value="FELS-2 PROPHAGE PROTEIN"/>
    <property type="match status" value="1"/>
</dbReference>
<evidence type="ECO:0000259" key="3">
    <source>
        <dbReference type="Pfam" id="PF26079"/>
    </source>
</evidence>
<organism evidence="4 5">
    <name type="scientific">Escherichia coli</name>
    <dbReference type="NCBI Taxonomy" id="562"/>
    <lineage>
        <taxon>Bacteria</taxon>
        <taxon>Pseudomonadati</taxon>
        <taxon>Pseudomonadota</taxon>
        <taxon>Gammaproteobacteria</taxon>
        <taxon>Enterobacterales</taxon>
        <taxon>Enterobacteriaceae</taxon>
        <taxon>Escherichia</taxon>
    </lineage>
</organism>
<dbReference type="InterPro" id="IPR052726">
    <property type="entry name" value="Phage_Baseplate_Hub"/>
</dbReference>
<accession>A0A2A2C2C4</accession>
<dbReference type="Pfam" id="PF04865">
    <property type="entry name" value="Baseplate_J"/>
    <property type="match status" value="1"/>
</dbReference>
<sequence>MTLPRGGLPDITFADSNPTDITTRSIRAFESITGETLAPADPRRLFILSLCEIIIQQRKAIDFSAKQNLLTYGEGEYLDHIGYLTDTPRLEAQSALTTFEFNLSTKLSGIYTIPSGTQVSTGNGVIFQTDVLLEIPAGKTVGTVSGHAVISGLSGNGFLPGQINELVTPLPYVSSVRNLTTSNSGADTESDDNYAERIKLSPEKLSTAGPEDSYKYWTRTANQNIKDVNVYTPSPGTVEIRSLLENGDIPSDELLEQINSVLSATNIRPFTDKVLVKKPESIEYDIIIKYWINSSDKNRTTLIQSEVEKAIDEYKQWQRSVMGRDINPDEIIQRLKNAGAKRLEISSPVFTVIGETQVARERNINCQYAGLEDG</sequence>
<dbReference type="InterPro" id="IPR058530">
    <property type="entry name" value="Baseplate_J-like_C"/>
</dbReference>